<dbReference type="InParanoid" id="A0A1X7V4P8"/>
<evidence type="ECO:0000313" key="1">
    <source>
        <dbReference type="EnsemblMetazoa" id="Aqu2.1.34946_001"/>
    </source>
</evidence>
<accession>A0A1X7V4P8</accession>
<name>A0A1X7V4P8_AMPQE</name>
<proteinExistence type="predicted"/>
<organism evidence="1">
    <name type="scientific">Amphimedon queenslandica</name>
    <name type="common">Sponge</name>
    <dbReference type="NCBI Taxonomy" id="400682"/>
    <lineage>
        <taxon>Eukaryota</taxon>
        <taxon>Metazoa</taxon>
        <taxon>Porifera</taxon>
        <taxon>Demospongiae</taxon>
        <taxon>Heteroscleromorpha</taxon>
        <taxon>Haplosclerida</taxon>
        <taxon>Niphatidae</taxon>
        <taxon>Amphimedon</taxon>
    </lineage>
</organism>
<dbReference type="EnsemblMetazoa" id="Aqu2.1.34946_001">
    <property type="protein sequence ID" value="Aqu2.1.34946_001"/>
    <property type="gene ID" value="Aqu2.1.34946"/>
</dbReference>
<protein>
    <submittedName>
        <fullName evidence="1">Uncharacterized protein</fullName>
    </submittedName>
</protein>
<dbReference type="AlphaFoldDB" id="A0A1X7V4P8"/>
<sequence length="69" mass="8114">MISQMAATYIIGALSTGNHRRQKERKRQFFTFIHQGHKICRLTFLEVHACGKSRFEDIIKNYKFNGLLL</sequence>
<reference evidence="1" key="1">
    <citation type="submission" date="2017-05" db="UniProtKB">
        <authorList>
            <consortium name="EnsemblMetazoa"/>
        </authorList>
    </citation>
    <scope>IDENTIFICATION</scope>
</reference>